<dbReference type="Proteomes" id="UP000693738">
    <property type="component" value="Unassembled WGS sequence"/>
</dbReference>
<evidence type="ECO:0000313" key="1">
    <source>
        <dbReference type="EMBL" id="CAG7562526.1"/>
    </source>
</evidence>
<proteinExistence type="predicted"/>
<dbReference type="EMBL" id="CAJSTJ010000151">
    <property type="protein sequence ID" value="CAG7562526.1"/>
    <property type="molecule type" value="Genomic_DNA"/>
</dbReference>
<sequence>MIMPVPNDGYSTKQVAETLLNFYQFLTTLHYDAKYLKTPPPEGWPGLDPLLNHLARSDKVGEVMKHIPYFDNDCTSYIHFKSRFVDYPNLPEDCFEDVMDWRLNSDNRTWSTRRETFVDFYDFFPLALGRETWGRHIWLNVRDGEIMQEDNKVQDVEPVDLKEYLEGLKQAYINLNLIPCRGRLILEVTKDVSELPDGQRITEEEVIAQDEEWETELDIQYIRQLYRDFGWPNAFKRDEAFDAVDKLMDKIRDRREEWELDYEEWNDDHWC</sequence>
<gene>
    <name evidence="1" type="ORF">FEQUK3_LOCUS8243</name>
</gene>
<comment type="caution">
    <text evidence="1">The sequence shown here is derived from an EMBL/GenBank/DDBJ whole genome shotgun (WGS) entry which is preliminary data.</text>
</comment>
<name>A0A8J2IQ55_FUSEQ</name>
<organism evidence="1 2">
    <name type="scientific">Fusarium equiseti</name>
    <name type="common">Fusarium scirpi</name>
    <dbReference type="NCBI Taxonomy" id="61235"/>
    <lineage>
        <taxon>Eukaryota</taxon>
        <taxon>Fungi</taxon>
        <taxon>Dikarya</taxon>
        <taxon>Ascomycota</taxon>
        <taxon>Pezizomycotina</taxon>
        <taxon>Sordariomycetes</taxon>
        <taxon>Hypocreomycetidae</taxon>
        <taxon>Hypocreales</taxon>
        <taxon>Nectriaceae</taxon>
        <taxon>Fusarium</taxon>
        <taxon>Fusarium incarnatum-equiseti species complex</taxon>
    </lineage>
</organism>
<reference evidence="1" key="1">
    <citation type="submission" date="2021-05" db="EMBL/GenBank/DDBJ databases">
        <authorList>
            <person name="Khan N."/>
        </authorList>
    </citation>
    <scope>NUCLEOTIDE SEQUENCE</scope>
</reference>
<accession>A0A8J2IQ55</accession>
<evidence type="ECO:0000313" key="2">
    <source>
        <dbReference type="Proteomes" id="UP000693738"/>
    </source>
</evidence>
<protein>
    <submittedName>
        <fullName evidence="1">Uncharacterized protein</fullName>
    </submittedName>
</protein>
<dbReference type="AlphaFoldDB" id="A0A8J2IQ55"/>